<dbReference type="SUPFAM" id="SSF46894">
    <property type="entry name" value="C-terminal effector domain of the bipartite response regulators"/>
    <property type="match status" value="1"/>
</dbReference>
<evidence type="ECO:0000313" key="2">
    <source>
        <dbReference type="EMBL" id="SEF11102.1"/>
    </source>
</evidence>
<dbReference type="PANTHER" id="PTHR34293:SF1">
    <property type="entry name" value="HTH-TYPE TRANSCRIPTIONAL REGULATOR TRMBL2"/>
    <property type="match status" value="1"/>
</dbReference>
<proteinExistence type="predicted"/>
<dbReference type="InterPro" id="IPR002831">
    <property type="entry name" value="Tscrpt_reg_TrmB_N"/>
</dbReference>
<dbReference type="PANTHER" id="PTHR34293">
    <property type="entry name" value="HTH-TYPE TRANSCRIPTIONAL REGULATOR TRMBL2"/>
    <property type="match status" value="1"/>
</dbReference>
<dbReference type="Pfam" id="PF01978">
    <property type="entry name" value="TrmB"/>
    <property type="match status" value="1"/>
</dbReference>
<dbReference type="AlphaFoldDB" id="A0A1H5PAZ1"/>
<evidence type="ECO:0000259" key="1">
    <source>
        <dbReference type="SMART" id="SM00421"/>
    </source>
</evidence>
<reference evidence="3" key="1">
    <citation type="submission" date="2016-10" db="EMBL/GenBank/DDBJ databases">
        <authorList>
            <person name="Varghese N."/>
            <person name="Submissions S."/>
        </authorList>
    </citation>
    <scope>NUCLEOTIDE SEQUENCE [LARGE SCALE GENOMIC DNA]</scope>
    <source>
        <strain evidence="3">DSM 45237</strain>
    </source>
</reference>
<dbReference type="EMBL" id="FNUC01000004">
    <property type="protein sequence ID" value="SEF11102.1"/>
    <property type="molecule type" value="Genomic_DNA"/>
</dbReference>
<dbReference type="InterPro" id="IPR036390">
    <property type="entry name" value="WH_DNA-bd_sf"/>
</dbReference>
<dbReference type="InterPro" id="IPR000792">
    <property type="entry name" value="Tscrpt_reg_LuxR_C"/>
</dbReference>
<evidence type="ECO:0000313" key="3">
    <source>
        <dbReference type="Proteomes" id="UP000181980"/>
    </source>
</evidence>
<dbReference type="SUPFAM" id="SSF46785">
    <property type="entry name" value="Winged helix' DNA-binding domain"/>
    <property type="match status" value="1"/>
</dbReference>
<dbReference type="Proteomes" id="UP000181980">
    <property type="component" value="Unassembled WGS sequence"/>
</dbReference>
<dbReference type="InterPro" id="IPR051797">
    <property type="entry name" value="TrmB-like"/>
</dbReference>
<organism evidence="2 3">
    <name type="scientific">Jiangella alba</name>
    <dbReference type="NCBI Taxonomy" id="561176"/>
    <lineage>
        <taxon>Bacteria</taxon>
        <taxon>Bacillati</taxon>
        <taxon>Actinomycetota</taxon>
        <taxon>Actinomycetes</taxon>
        <taxon>Jiangellales</taxon>
        <taxon>Jiangellaceae</taxon>
        <taxon>Jiangella</taxon>
    </lineage>
</organism>
<dbReference type="OrthoDB" id="4266042at2"/>
<dbReference type="SMART" id="SM00421">
    <property type="entry name" value="HTH_LUXR"/>
    <property type="match status" value="1"/>
</dbReference>
<keyword evidence="3" id="KW-1185">Reference proteome</keyword>
<dbReference type="InterPro" id="IPR036388">
    <property type="entry name" value="WH-like_DNA-bd_sf"/>
</dbReference>
<dbReference type="InterPro" id="IPR016032">
    <property type="entry name" value="Sig_transdc_resp-reg_C-effctor"/>
</dbReference>
<dbReference type="GO" id="GO:0003677">
    <property type="term" value="F:DNA binding"/>
    <property type="evidence" value="ECO:0007669"/>
    <property type="project" value="InterPro"/>
</dbReference>
<dbReference type="RefSeq" id="WP_069109806.1">
    <property type="nucleotide sequence ID" value="NZ_FNUC01000004.1"/>
</dbReference>
<dbReference type="GO" id="GO:0006355">
    <property type="term" value="P:regulation of DNA-templated transcription"/>
    <property type="evidence" value="ECO:0007669"/>
    <property type="project" value="InterPro"/>
</dbReference>
<sequence length="327" mass="35887">MTRPQPRPLGSLGISELDERVYRALLVRPGGSQADLAELTPRRADLTASLRRLQDLGFVRPVGARPRRYAPVTPETAIESLVHQRQQELLGALAMTTELSAEYRIGRHDDPGALVEILTGATAVAQRFEELQSSCTSELLLFDRPPYAAPPDNPQQQSVLARNVTSRTVYAPESLLREDAAAYVRALGDAGEDARVLPGLPLKLAVFDRRVALIPLTLDSDIPQSAVIRRSTLLDAMVMLFEFFWERALPLTATSAAGPAAPSGPDLSADDRRLLSLLVSGAKDEAIARDLEVGVRTVRRRMQRLLQLLDAETRFQAGMQAARRGWV</sequence>
<feature type="domain" description="HTH luxR-type" evidence="1">
    <location>
        <begin position="264"/>
        <end position="321"/>
    </location>
</feature>
<gene>
    <name evidence="2" type="ORF">SAMN04488561_4029</name>
</gene>
<accession>A0A1H5PAZ1</accession>
<name>A0A1H5PAZ1_9ACTN</name>
<protein>
    <submittedName>
        <fullName evidence="2">Sugar-specific transcriptional regulator TrmB</fullName>
    </submittedName>
</protein>
<dbReference type="STRING" id="561176.SAMN04488561_4029"/>
<dbReference type="Gene3D" id="1.10.10.10">
    <property type="entry name" value="Winged helix-like DNA-binding domain superfamily/Winged helix DNA-binding domain"/>
    <property type="match status" value="2"/>
</dbReference>